<accession>A0ABZ2YRQ0</accession>
<gene>
    <name evidence="1" type="ORF">WJU16_05340</name>
</gene>
<name>A0ABZ2YRQ0_9BACT</name>
<proteinExistence type="predicted"/>
<dbReference type="EMBL" id="CP149822">
    <property type="protein sequence ID" value="WZN42456.1"/>
    <property type="molecule type" value="Genomic_DNA"/>
</dbReference>
<keyword evidence="2" id="KW-1185">Reference proteome</keyword>
<protein>
    <submittedName>
        <fullName evidence="1">Uncharacterized protein</fullName>
    </submittedName>
</protein>
<dbReference type="Proteomes" id="UP001485459">
    <property type="component" value="Chromosome"/>
</dbReference>
<evidence type="ECO:0000313" key="1">
    <source>
        <dbReference type="EMBL" id="WZN42456.1"/>
    </source>
</evidence>
<dbReference type="RefSeq" id="WP_341837290.1">
    <property type="nucleotide sequence ID" value="NZ_CP149822.1"/>
</dbReference>
<evidence type="ECO:0000313" key="2">
    <source>
        <dbReference type="Proteomes" id="UP001485459"/>
    </source>
</evidence>
<reference evidence="2" key="1">
    <citation type="submission" date="2024-03" db="EMBL/GenBank/DDBJ databases">
        <title>Chitinophaga horti sp. nov., isolated from garden soil.</title>
        <authorList>
            <person name="Lee D.S."/>
            <person name="Han D.M."/>
            <person name="Baek J.H."/>
            <person name="Choi D.G."/>
            <person name="Jeon J.H."/>
            <person name="Jeon C.O."/>
        </authorList>
    </citation>
    <scope>NUCLEOTIDE SEQUENCE [LARGE SCALE GENOMIC DNA]</scope>
    <source>
        <strain evidence="2">GPA1</strain>
    </source>
</reference>
<organism evidence="1 2">
    <name type="scientific">Chitinophaga pollutisoli</name>
    <dbReference type="NCBI Taxonomy" id="3133966"/>
    <lineage>
        <taxon>Bacteria</taxon>
        <taxon>Pseudomonadati</taxon>
        <taxon>Bacteroidota</taxon>
        <taxon>Chitinophagia</taxon>
        <taxon>Chitinophagales</taxon>
        <taxon>Chitinophagaceae</taxon>
        <taxon>Chitinophaga</taxon>
    </lineage>
</organism>
<sequence length="83" mass="9337">MERRETTVGRTSRKELRHISDRYVLDLARDGYWATVHVVNGGKPAFIRNYIRSKRPVGAVMAGAIPVAWFEMSEDFNGAAARG</sequence>